<feature type="domain" description="TLC" evidence="7">
    <location>
        <begin position="70"/>
        <end position="273"/>
    </location>
</feature>
<dbReference type="InterPro" id="IPR050846">
    <property type="entry name" value="TLCD"/>
</dbReference>
<evidence type="ECO:0000313" key="8">
    <source>
        <dbReference type="EMBL" id="EGD79734.1"/>
    </source>
</evidence>
<keyword evidence="9" id="KW-1185">Reference proteome</keyword>
<evidence type="ECO:0000256" key="3">
    <source>
        <dbReference type="ARBA" id="ARBA00022989"/>
    </source>
</evidence>
<keyword evidence="3 6" id="KW-1133">Transmembrane helix</keyword>
<evidence type="ECO:0000256" key="2">
    <source>
        <dbReference type="ARBA" id="ARBA00022692"/>
    </source>
</evidence>
<dbReference type="KEGG" id="sre:PTSG_13090"/>
<evidence type="ECO:0000256" key="4">
    <source>
        <dbReference type="ARBA" id="ARBA00023136"/>
    </source>
</evidence>
<dbReference type="RefSeq" id="XP_004988683.1">
    <property type="nucleotide sequence ID" value="XM_004988626.1"/>
</dbReference>
<dbReference type="PROSITE" id="PS50922">
    <property type="entry name" value="TLC"/>
    <property type="match status" value="1"/>
</dbReference>
<evidence type="ECO:0000313" key="9">
    <source>
        <dbReference type="Proteomes" id="UP000007799"/>
    </source>
</evidence>
<protein>
    <recommendedName>
        <fullName evidence="7">TLC domain-containing protein</fullName>
    </recommendedName>
</protein>
<accession>F2UQ66</accession>
<proteinExistence type="predicted"/>
<feature type="transmembrane region" description="Helical" evidence="6">
    <location>
        <begin position="202"/>
        <end position="228"/>
    </location>
</feature>
<dbReference type="eggNOG" id="KOG4561">
    <property type="taxonomic scope" value="Eukaryota"/>
</dbReference>
<gene>
    <name evidence="8" type="ORF">PTSG_13090</name>
</gene>
<feature type="transmembrane region" description="Helical" evidence="6">
    <location>
        <begin position="240"/>
        <end position="260"/>
    </location>
</feature>
<feature type="transmembrane region" description="Helical" evidence="6">
    <location>
        <begin position="116"/>
        <end position="137"/>
    </location>
</feature>
<keyword evidence="4 5" id="KW-0472">Membrane</keyword>
<evidence type="ECO:0000256" key="6">
    <source>
        <dbReference type="SAM" id="Phobius"/>
    </source>
</evidence>
<dbReference type="GO" id="GO:0005783">
    <property type="term" value="C:endoplasmic reticulum"/>
    <property type="evidence" value="ECO:0007669"/>
    <property type="project" value="TreeGrafter"/>
</dbReference>
<dbReference type="OrthoDB" id="10266980at2759"/>
<evidence type="ECO:0000256" key="5">
    <source>
        <dbReference type="PROSITE-ProRule" id="PRU00205"/>
    </source>
</evidence>
<keyword evidence="2 5" id="KW-0812">Transmembrane</keyword>
<dbReference type="OMA" id="MPVYYSH"/>
<dbReference type="GO" id="GO:0016020">
    <property type="term" value="C:membrane"/>
    <property type="evidence" value="ECO:0007669"/>
    <property type="project" value="UniProtKB-SubCell"/>
</dbReference>
<dbReference type="PANTHER" id="PTHR13439:SF0">
    <property type="entry name" value="TOPOISOMERASE I DAMAGE AFFECTED PROTEIN 4"/>
    <property type="match status" value="1"/>
</dbReference>
<dbReference type="Pfam" id="PF03798">
    <property type="entry name" value="TRAM_LAG1_CLN8"/>
    <property type="match status" value="1"/>
</dbReference>
<organism evidence="9">
    <name type="scientific">Salpingoeca rosetta (strain ATCC 50818 / BSB-021)</name>
    <dbReference type="NCBI Taxonomy" id="946362"/>
    <lineage>
        <taxon>Eukaryota</taxon>
        <taxon>Choanoflagellata</taxon>
        <taxon>Craspedida</taxon>
        <taxon>Salpingoecidae</taxon>
        <taxon>Salpingoeca</taxon>
    </lineage>
</organism>
<dbReference type="FunCoup" id="F2UQ66">
    <property type="interactions" value="208"/>
</dbReference>
<evidence type="ECO:0000256" key="1">
    <source>
        <dbReference type="ARBA" id="ARBA00004141"/>
    </source>
</evidence>
<dbReference type="EMBL" id="GL832988">
    <property type="protein sequence ID" value="EGD79734.1"/>
    <property type="molecule type" value="Genomic_DNA"/>
</dbReference>
<dbReference type="Proteomes" id="UP000007799">
    <property type="component" value="Unassembled WGS sequence"/>
</dbReference>
<sequence length="287" mass="32588">MMDALIRWLSGPPLVDGICPVVDQDACEGWQCVDLTRVWAMSFVFHSIAFVVSWWISHKLSKPFRELNLEMKIYWASCVVSGLHAAITAQGSVRWTLLNNDFNDGNYFRPVPEQDFYSAVSSAYFAYDLVLHIIFAAMGMARFRVPEMFLHHILGVICFTAAPNYPLSWTAGMWLSTELSGPFANARFVLQYGGFRHTPLYVANGLMMVLTFLVIRLGIPATFWYIFYLRLDEFTSLVDNWILALFVFSGLTGTVLNIMWTRLILKGFIGVAFGKGEKKETNGKKTE</sequence>
<dbReference type="AlphaFoldDB" id="F2UQ66"/>
<dbReference type="InterPro" id="IPR006634">
    <property type="entry name" value="TLC-dom"/>
</dbReference>
<name>F2UQ66_SALR5</name>
<comment type="subcellular location">
    <subcellularLocation>
        <location evidence="1">Membrane</location>
        <topology evidence="1">Multi-pass membrane protein</topology>
    </subcellularLocation>
</comment>
<feature type="transmembrane region" description="Helical" evidence="6">
    <location>
        <begin position="73"/>
        <end position="96"/>
    </location>
</feature>
<dbReference type="STRING" id="946362.F2UQ66"/>
<dbReference type="SMART" id="SM00724">
    <property type="entry name" value="TLC"/>
    <property type="match status" value="1"/>
</dbReference>
<dbReference type="PANTHER" id="PTHR13439">
    <property type="entry name" value="CT120 PROTEIN"/>
    <property type="match status" value="1"/>
</dbReference>
<dbReference type="InParanoid" id="F2UQ66"/>
<reference evidence="8" key="1">
    <citation type="submission" date="2009-08" db="EMBL/GenBank/DDBJ databases">
        <title>Annotation of Salpingoeca rosetta.</title>
        <authorList>
            <consortium name="The Broad Institute Genome Sequencing Platform"/>
            <person name="Russ C."/>
            <person name="Cuomo C."/>
            <person name="Burger G."/>
            <person name="Gray M.W."/>
            <person name="Holland P.W.H."/>
            <person name="King N."/>
            <person name="Lang F.B.F."/>
            <person name="Roger A.J."/>
            <person name="Ruiz-Trillo I."/>
            <person name="Young S.K."/>
            <person name="Zeng Q."/>
            <person name="Gargeya S."/>
            <person name="Alvarado L."/>
            <person name="Berlin A."/>
            <person name="Chapman S.B."/>
            <person name="Chen Z."/>
            <person name="Freedman E."/>
            <person name="Gellesch M."/>
            <person name="Goldberg J."/>
            <person name="Griggs A."/>
            <person name="Gujja S."/>
            <person name="Heilman E."/>
            <person name="Heiman D."/>
            <person name="Howarth C."/>
            <person name="Mehta T."/>
            <person name="Neiman D."/>
            <person name="Pearson M."/>
            <person name="Roberts A."/>
            <person name="Saif S."/>
            <person name="Shea T."/>
            <person name="Shenoy N."/>
            <person name="Sisk P."/>
            <person name="Stolte C."/>
            <person name="Sykes S."/>
            <person name="White J."/>
            <person name="Yandava C."/>
            <person name="Haas B."/>
            <person name="Nusbaum C."/>
            <person name="Birren B."/>
        </authorList>
    </citation>
    <scope>NUCLEOTIDE SEQUENCE [LARGE SCALE GENOMIC DNA]</scope>
    <source>
        <strain evidence="8">ATCC 50818</strain>
    </source>
</reference>
<feature type="transmembrane region" description="Helical" evidence="6">
    <location>
        <begin position="38"/>
        <end position="57"/>
    </location>
</feature>
<evidence type="ECO:0000259" key="7">
    <source>
        <dbReference type="PROSITE" id="PS50922"/>
    </source>
</evidence>
<feature type="transmembrane region" description="Helical" evidence="6">
    <location>
        <begin position="149"/>
        <end position="165"/>
    </location>
</feature>
<dbReference type="GeneID" id="16069218"/>
<dbReference type="GO" id="GO:0055088">
    <property type="term" value="P:lipid homeostasis"/>
    <property type="evidence" value="ECO:0007669"/>
    <property type="project" value="TreeGrafter"/>
</dbReference>